<dbReference type="InterPro" id="IPR015760">
    <property type="entry name" value="TIF_IF2"/>
</dbReference>
<keyword evidence="3" id="KW-0547">Nucleotide-binding</keyword>
<dbReference type="Gene3D" id="3.40.50.300">
    <property type="entry name" value="P-loop containing nucleotide triphosphate hydrolases"/>
    <property type="match status" value="1"/>
</dbReference>
<dbReference type="InterPro" id="IPR027417">
    <property type="entry name" value="P-loop_NTPase"/>
</dbReference>
<dbReference type="Pfam" id="PF00009">
    <property type="entry name" value="GTP_EFTU"/>
    <property type="match status" value="1"/>
</dbReference>
<dbReference type="VEuPathDB" id="TriTrypDB:TcIL3000_8_6790"/>
<dbReference type="InterPro" id="IPR000795">
    <property type="entry name" value="T_Tr_GTP-bd_dom"/>
</dbReference>
<dbReference type="GO" id="GO:0005525">
    <property type="term" value="F:GTP binding"/>
    <property type="evidence" value="ECO:0007669"/>
    <property type="project" value="UniProtKB-KW"/>
</dbReference>
<accession>G0UST9</accession>
<dbReference type="EMBL" id="HE575321">
    <property type="protein sequence ID" value="CCC92452.1"/>
    <property type="molecule type" value="Genomic_DNA"/>
</dbReference>
<proteinExistence type="inferred from homology"/>
<evidence type="ECO:0000256" key="4">
    <source>
        <dbReference type="ARBA" id="ARBA00022917"/>
    </source>
</evidence>
<keyword evidence="6" id="KW-0812">Transmembrane</keyword>
<gene>
    <name evidence="8" type="ORF">TCIL3000_8_6790</name>
</gene>
<evidence type="ECO:0000313" key="8">
    <source>
        <dbReference type="EMBL" id="CCC92452.1"/>
    </source>
</evidence>
<keyword evidence="6" id="KW-0472">Membrane</keyword>
<organism evidence="8">
    <name type="scientific">Trypanosoma congolense (strain IL3000)</name>
    <dbReference type="NCBI Taxonomy" id="1068625"/>
    <lineage>
        <taxon>Eukaryota</taxon>
        <taxon>Discoba</taxon>
        <taxon>Euglenozoa</taxon>
        <taxon>Kinetoplastea</taxon>
        <taxon>Metakinetoplastina</taxon>
        <taxon>Trypanosomatida</taxon>
        <taxon>Trypanosomatidae</taxon>
        <taxon>Trypanosoma</taxon>
        <taxon>Nannomonas</taxon>
    </lineage>
</organism>
<keyword evidence="4" id="KW-0648">Protein biosynthesis</keyword>
<dbReference type="GO" id="GO:0005737">
    <property type="term" value="C:cytoplasm"/>
    <property type="evidence" value="ECO:0007669"/>
    <property type="project" value="TreeGrafter"/>
</dbReference>
<keyword evidence="6" id="KW-1133">Transmembrane helix</keyword>
<sequence length="975" mass="109871">MPLLSKDCYRFFALLFSSRLRCVCRRCVSGYQSFFFAGLFSVVTSLSIGRYCGVYMGSVYYFRVLSPTKNASCAVVYARVNTYTKLCILSLILPFLLFARENYEGMWRSRTTLKRTFGAFYAVPSVMDAPSFVNFVRSCTGRLATFLENDTFTRNHTLRSEYFDGASREKIRRELYLLFNLKEKEVEDTVWNQHGLYDDRLATCIVPYRVAADIILTRLPDHVKCKALVELEEDEFLVCKGLTAKTRLNQIIEWVERDVYVSTGTCYLRYTHPRLLDRTPVIAVLGHTQHGKTTLLDALQKTNIRAEESHGVTQCLRAFTIPPHSDFHKAITFIDTPGERLFTEARFHALNIADFAVVIVSAIDGVRSQTYEAIKVALNVDKPIVVVINKMDLFSSTYKASDAVSNVLMDLKEAGLDVTVVRNEEDIDRIRASSPATRVSATSRSAVTGSFPLFSPMKLLDPSYQGSTRSPRVDLRRACIGICMSARDRLNIDLFRSVIELIVTACPPQCMSKSADYTCFCSVQAVVLESSKNLFDEEGFRTNIGLRKVAKRQDAAVRRRTHHFEKNSVCMRIHSSTNTARGVAKTRNPSSANCLMLKVIVREGCITKGMPFVADQSKGRVDHILDASGNYISHAYPGSAVIIIDTHSEAGCPGVGTHLLSAPSVRERDAVFEYRRLLQWFVECFPRRLHLLRPKGMDVSFAHLGDYGQLNDNTSLEYQLLYGIPKCVKPVSLASPDAHKPLELEATVHAKSIAEYIIEKNEGESSRQEGALLEGMTVERRLVDDSTKAVVENAWTRLQLETRIESQEAYDEFIRSCLQVGVFLKVDSWHSARLLRRESSRLGTRKVAFHVVGIRFGELLVDDILFFGRAMKVVICYRTPVAASAELDQYIEANDAWVLQTDDISDIVFFLKWCAVALHKEHASDDFNAPEMGENSWVLLQNGSPKLAYKANDKAVGEGHRRQLLVKQNLNVNPN</sequence>
<dbReference type="PROSITE" id="PS51722">
    <property type="entry name" value="G_TR_2"/>
    <property type="match status" value="1"/>
</dbReference>
<feature type="domain" description="Tr-type G" evidence="7">
    <location>
        <begin position="277"/>
        <end position="509"/>
    </location>
</feature>
<evidence type="ECO:0000256" key="2">
    <source>
        <dbReference type="ARBA" id="ARBA00022540"/>
    </source>
</evidence>
<dbReference type="InterPro" id="IPR005225">
    <property type="entry name" value="Small_GTP-bd"/>
</dbReference>
<evidence type="ECO:0000256" key="3">
    <source>
        <dbReference type="ARBA" id="ARBA00022741"/>
    </source>
</evidence>
<dbReference type="GO" id="GO:0003743">
    <property type="term" value="F:translation initiation factor activity"/>
    <property type="evidence" value="ECO:0007669"/>
    <property type="project" value="UniProtKB-KW"/>
</dbReference>
<dbReference type="Gene3D" id="2.40.30.10">
    <property type="entry name" value="Translation factors"/>
    <property type="match status" value="1"/>
</dbReference>
<dbReference type="AlphaFoldDB" id="G0UST9"/>
<feature type="transmembrane region" description="Helical" evidence="6">
    <location>
        <begin position="34"/>
        <end position="62"/>
    </location>
</feature>
<dbReference type="CDD" id="cd01887">
    <property type="entry name" value="IF2_eIF5B"/>
    <property type="match status" value="1"/>
</dbReference>
<evidence type="ECO:0000256" key="6">
    <source>
        <dbReference type="SAM" id="Phobius"/>
    </source>
</evidence>
<reference evidence="8" key="1">
    <citation type="journal article" date="2012" name="Proc. Natl. Acad. Sci. U.S.A.">
        <title>Antigenic diversity is generated by distinct evolutionary mechanisms in African trypanosome species.</title>
        <authorList>
            <person name="Jackson A.P."/>
            <person name="Berry A."/>
            <person name="Aslett M."/>
            <person name="Allison H.C."/>
            <person name="Burton P."/>
            <person name="Vavrova-Anderson J."/>
            <person name="Brown R."/>
            <person name="Browne H."/>
            <person name="Corton N."/>
            <person name="Hauser H."/>
            <person name="Gamble J."/>
            <person name="Gilderthorp R."/>
            <person name="Marcello L."/>
            <person name="McQuillan J."/>
            <person name="Otto T.D."/>
            <person name="Quail M.A."/>
            <person name="Sanders M.J."/>
            <person name="van Tonder A."/>
            <person name="Ginger M.L."/>
            <person name="Field M.C."/>
            <person name="Barry J.D."/>
            <person name="Hertz-Fowler C."/>
            <person name="Berriman M."/>
        </authorList>
    </citation>
    <scope>NUCLEOTIDE SEQUENCE</scope>
    <source>
        <strain evidence="8">IL3000</strain>
    </source>
</reference>
<feature type="transmembrane region" description="Helical" evidence="6">
    <location>
        <begin position="119"/>
        <end position="136"/>
    </location>
</feature>
<comment type="similarity">
    <text evidence="1">Belongs to the TRAFAC class translation factor GTPase superfamily. Classic translation factor GTPase family. IF-2 subfamily.</text>
</comment>
<protein>
    <submittedName>
        <fullName evidence="8">Putative translation initiation factor IF-2</fullName>
    </submittedName>
</protein>
<dbReference type="SUPFAM" id="SSF52540">
    <property type="entry name" value="P-loop containing nucleoside triphosphate hydrolases"/>
    <property type="match status" value="1"/>
</dbReference>
<evidence type="ECO:0000256" key="1">
    <source>
        <dbReference type="ARBA" id="ARBA00007733"/>
    </source>
</evidence>
<evidence type="ECO:0000256" key="5">
    <source>
        <dbReference type="ARBA" id="ARBA00023134"/>
    </source>
</evidence>
<keyword evidence="2 8" id="KW-0396">Initiation factor</keyword>
<keyword evidence="5" id="KW-0342">GTP-binding</keyword>
<name>G0UST9_TRYCI</name>
<feature type="transmembrane region" description="Helical" evidence="6">
    <location>
        <begin position="82"/>
        <end position="99"/>
    </location>
</feature>
<evidence type="ECO:0000259" key="7">
    <source>
        <dbReference type="PROSITE" id="PS51722"/>
    </source>
</evidence>
<dbReference type="NCBIfam" id="TIGR00231">
    <property type="entry name" value="small_GTP"/>
    <property type="match status" value="1"/>
</dbReference>
<dbReference type="PANTHER" id="PTHR43381">
    <property type="entry name" value="TRANSLATION INITIATION FACTOR IF-2-RELATED"/>
    <property type="match status" value="1"/>
</dbReference>
<dbReference type="PANTHER" id="PTHR43381:SF6">
    <property type="entry name" value="INITIATION FACTOR IF-2, PUTATIVE-RELATED"/>
    <property type="match status" value="1"/>
</dbReference>
<dbReference type="GO" id="GO:0003924">
    <property type="term" value="F:GTPase activity"/>
    <property type="evidence" value="ECO:0007669"/>
    <property type="project" value="InterPro"/>
</dbReference>